<keyword evidence="9 19" id="KW-0732">Signal</keyword>
<dbReference type="Pfam" id="PF00560">
    <property type="entry name" value="LRR_1"/>
    <property type="match status" value="7"/>
</dbReference>
<dbReference type="InterPro" id="IPR003591">
    <property type="entry name" value="Leu-rich_rpt_typical-subtyp"/>
</dbReference>
<keyword evidence="13 17" id="KW-0067">ATP-binding</keyword>
<reference evidence="21 22" key="1">
    <citation type="journal article" date="2018" name="Nat. Genet.">
        <title>The Rosa genome provides new insights in the design of modern roses.</title>
        <authorList>
            <person name="Bendahmane M."/>
        </authorList>
    </citation>
    <scope>NUCLEOTIDE SEQUENCE [LARGE SCALE GENOMIC DNA]</scope>
    <source>
        <strain evidence="22">cv. Old Blush</strain>
    </source>
</reference>
<evidence type="ECO:0000256" key="1">
    <source>
        <dbReference type="ARBA" id="ARBA00004162"/>
    </source>
</evidence>
<dbReference type="PROSITE" id="PS00108">
    <property type="entry name" value="PROTEIN_KINASE_ST"/>
    <property type="match status" value="1"/>
</dbReference>
<name>A0A2P6SDC1_ROSCH</name>
<dbReference type="FunFam" id="3.30.200.20:FF:000432">
    <property type="entry name" value="LRR receptor-like serine/threonine-protein kinase EFR"/>
    <property type="match status" value="1"/>
</dbReference>
<dbReference type="GO" id="GO:0005886">
    <property type="term" value="C:plasma membrane"/>
    <property type="evidence" value="ECO:0007669"/>
    <property type="project" value="UniProtKB-SubCell"/>
</dbReference>
<dbReference type="Pfam" id="PF07714">
    <property type="entry name" value="PK_Tyr_Ser-Thr"/>
    <property type="match status" value="1"/>
</dbReference>
<keyword evidence="14 18" id="KW-1133">Transmembrane helix</keyword>
<dbReference type="InterPro" id="IPR008271">
    <property type="entry name" value="Ser/Thr_kinase_AS"/>
</dbReference>
<dbReference type="EC" id="2.7.11.1" evidence="3"/>
<evidence type="ECO:0000259" key="20">
    <source>
        <dbReference type="PROSITE" id="PS50011"/>
    </source>
</evidence>
<dbReference type="PANTHER" id="PTHR27008">
    <property type="entry name" value="OS04G0122200 PROTEIN"/>
    <property type="match status" value="1"/>
</dbReference>
<evidence type="ECO:0000256" key="6">
    <source>
        <dbReference type="ARBA" id="ARBA00022614"/>
    </source>
</evidence>
<feature type="chain" id="PRO_5015181469" description="non-specific serine/threonine protein kinase" evidence="19">
    <location>
        <begin position="28"/>
        <end position="1046"/>
    </location>
</feature>
<dbReference type="InterPro" id="IPR001245">
    <property type="entry name" value="Ser-Thr/Tyr_kinase_cat_dom"/>
</dbReference>
<dbReference type="Proteomes" id="UP000238479">
    <property type="component" value="Chromosome 1"/>
</dbReference>
<evidence type="ECO:0000256" key="9">
    <source>
        <dbReference type="ARBA" id="ARBA00022729"/>
    </source>
</evidence>
<gene>
    <name evidence="21" type="ORF">RchiOBHm_Chr1g0339821</name>
</gene>
<keyword evidence="10" id="KW-0677">Repeat</keyword>
<feature type="domain" description="Protein kinase" evidence="20">
    <location>
        <begin position="706"/>
        <end position="1031"/>
    </location>
</feature>
<evidence type="ECO:0000256" key="15">
    <source>
        <dbReference type="ARBA" id="ARBA00023136"/>
    </source>
</evidence>
<evidence type="ECO:0000256" key="7">
    <source>
        <dbReference type="ARBA" id="ARBA00022679"/>
    </source>
</evidence>
<evidence type="ECO:0000256" key="17">
    <source>
        <dbReference type="PROSITE-ProRule" id="PRU10141"/>
    </source>
</evidence>
<feature type="signal peptide" evidence="19">
    <location>
        <begin position="1"/>
        <end position="27"/>
    </location>
</feature>
<dbReference type="InterPro" id="IPR011009">
    <property type="entry name" value="Kinase-like_dom_sf"/>
</dbReference>
<dbReference type="InterPro" id="IPR032675">
    <property type="entry name" value="LRR_dom_sf"/>
</dbReference>
<dbReference type="GO" id="GO:0005524">
    <property type="term" value="F:ATP binding"/>
    <property type="evidence" value="ECO:0007669"/>
    <property type="project" value="UniProtKB-UniRule"/>
</dbReference>
<comment type="similarity">
    <text evidence="2">Belongs to the protein kinase superfamily. Ser/Thr protein kinase family.</text>
</comment>
<keyword evidence="11 17" id="KW-0547">Nucleotide-binding</keyword>
<evidence type="ECO:0000256" key="18">
    <source>
        <dbReference type="SAM" id="Phobius"/>
    </source>
</evidence>
<dbReference type="FunFam" id="3.80.10.10:FF:000565">
    <property type="entry name" value="Leucine-rich repeat receptor-like kinase protein FLORAL ORGAN NUMBER1"/>
    <property type="match status" value="1"/>
</dbReference>
<dbReference type="Pfam" id="PF08263">
    <property type="entry name" value="LRRNT_2"/>
    <property type="match status" value="1"/>
</dbReference>
<dbReference type="SMART" id="SM00369">
    <property type="entry name" value="LRR_TYP"/>
    <property type="match status" value="8"/>
</dbReference>
<evidence type="ECO:0000256" key="16">
    <source>
        <dbReference type="ARBA" id="ARBA00023180"/>
    </source>
</evidence>
<dbReference type="InterPro" id="IPR017441">
    <property type="entry name" value="Protein_kinase_ATP_BS"/>
</dbReference>
<dbReference type="InterPro" id="IPR013210">
    <property type="entry name" value="LRR_N_plant-typ"/>
</dbReference>
<accession>A0A2P6SDC1</accession>
<dbReference type="SMART" id="SM00220">
    <property type="entry name" value="S_TKc"/>
    <property type="match status" value="1"/>
</dbReference>
<dbReference type="SUPFAM" id="SSF52047">
    <property type="entry name" value="RNI-like"/>
    <property type="match status" value="1"/>
</dbReference>
<dbReference type="AlphaFoldDB" id="A0A2P6SDC1"/>
<keyword evidence="6" id="KW-0433">Leucine-rich repeat</keyword>
<dbReference type="InterPro" id="IPR001611">
    <property type="entry name" value="Leu-rich_rpt"/>
</dbReference>
<keyword evidence="22" id="KW-1185">Reference proteome</keyword>
<protein>
    <recommendedName>
        <fullName evidence="3">non-specific serine/threonine protein kinase</fullName>
        <ecNumber evidence="3">2.7.11.1</ecNumber>
    </recommendedName>
</protein>
<keyword evidence="16" id="KW-0325">Glycoprotein</keyword>
<evidence type="ECO:0000256" key="3">
    <source>
        <dbReference type="ARBA" id="ARBA00012513"/>
    </source>
</evidence>
<comment type="caution">
    <text evidence="21">The sequence shown here is derived from an EMBL/GenBank/DDBJ whole genome shotgun (WGS) entry which is preliminary data.</text>
</comment>
<evidence type="ECO:0000256" key="10">
    <source>
        <dbReference type="ARBA" id="ARBA00022737"/>
    </source>
</evidence>
<dbReference type="FunFam" id="3.80.10.10:FF:000383">
    <property type="entry name" value="Leucine-rich repeat receptor protein kinase EMS1"/>
    <property type="match status" value="2"/>
</dbReference>
<dbReference type="Gramene" id="PRQ56668">
    <property type="protein sequence ID" value="PRQ56668"/>
    <property type="gene ID" value="RchiOBHm_Chr1g0339821"/>
</dbReference>
<evidence type="ECO:0000256" key="8">
    <source>
        <dbReference type="ARBA" id="ARBA00022692"/>
    </source>
</evidence>
<evidence type="ECO:0000256" key="4">
    <source>
        <dbReference type="ARBA" id="ARBA00022475"/>
    </source>
</evidence>
<evidence type="ECO:0000313" key="21">
    <source>
        <dbReference type="EMBL" id="PRQ56668.1"/>
    </source>
</evidence>
<dbReference type="Gene3D" id="3.30.200.20">
    <property type="entry name" value="Phosphorylase Kinase, domain 1"/>
    <property type="match status" value="1"/>
</dbReference>
<evidence type="ECO:0000256" key="2">
    <source>
        <dbReference type="ARBA" id="ARBA00008684"/>
    </source>
</evidence>
<keyword evidence="4" id="KW-1003">Cell membrane</keyword>
<evidence type="ECO:0000256" key="13">
    <source>
        <dbReference type="ARBA" id="ARBA00022840"/>
    </source>
</evidence>
<dbReference type="Pfam" id="PF13855">
    <property type="entry name" value="LRR_8"/>
    <property type="match status" value="2"/>
</dbReference>
<organism evidence="21 22">
    <name type="scientific">Rosa chinensis</name>
    <name type="common">China rose</name>
    <dbReference type="NCBI Taxonomy" id="74649"/>
    <lineage>
        <taxon>Eukaryota</taxon>
        <taxon>Viridiplantae</taxon>
        <taxon>Streptophyta</taxon>
        <taxon>Embryophyta</taxon>
        <taxon>Tracheophyta</taxon>
        <taxon>Spermatophyta</taxon>
        <taxon>Magnoliopsida</taxon>
        <taxon>eudicotyledons</taxon>
        <taxon>Gunneridae</taxon>
        <taxon>Pentapetalae</taxon>
        <taxon>rosids</taxon>
        <taxon>fabids</taxon>
        <taxon>Rosales</taxon>
        <taxon>Rosaceae</taxon>
        <taxon>Rosoideae</taxon>
        <taxon>Rosoideae incertae sedis</taxon>
        <taxon>Rosa</taxon>
    </lineage>
</organism>
<keyword evidence="7 21" id="KW-0808">Transferase</keyword>
<dbReference type="SUPFAM" id="SSF56112">
    <property type="entry name" value="Protein kinase-like (PK-like)"/>
    <property type="match status" value="1"/>
</dbReference>
<evidence type="ECO:0000256" key="11">
    <source>
        <dbReference type="ARBA" id="ARBA00022741"/>
    </source>
</evidence>
<sequence>MESFTYLHVLTLLLFINFLQPTTVVSSFGNETDRLALLKFKDCIASDPHGLLNSWNDSVQYCKWPGITCGKRHQRVTALYLPHAVLHGTISPYIGNLSFLRDFSLYNNSFSGKIPQQMFNLFRLRRLSLSTNMLEGGIPVNLTLCAELSYLNIGENSFTGKIPSEIGSLRKLVDLTLEENNLTGAIPPSLGNLSSLTGLFLGWNNLVGTIPEVLGQLRSLSLFAIGLNNLSGLIPPSLFNISSMNGISLTGNMFKGSIPPGIGLNMPNLQILFLSGNEFSGEIPASLSNASQLHLLDFGHNNFVGQLPASFGNFPNLQLLNFEINNLGSNSSNDLGFISLLTNCSNLEMFSMSYNNFGGVLPNSVANFSTQLTELYLGGNQIAGTIPKALGNLNSLIHLSLEHNLFTGIIPASFGKLQKLQRLFLNSNRLSGRIPSSLGNLTQLFLLYLLKNELQGSIPPNIGNCQNLQVMDISHNKLSGDIPSQVIGLSSFSVKLNLSQNLLTGTLPVEVGKLKNINTLDISDNNLTGGIPEIIGGCLSLEFLYLQGNHFQGIIPSSLAALRGLQYLDLSRNNFSGHIPKDLQRLPFLIHLNLSFNNLEGEVPKERVFRTTSAISLDGNAKLCGGVSELQLPACPIKVPKQRKWHGFKLKFTISFVSGCFLLSSVVLALYWRRKTQKKKPLIAVSSINFLPKVSYQTLHHATGGFSPSNQIGSGGFGSIYKGILNQEETNVVAIKVLNLQQKGASKSFVVECNALRNIRHRNFVKILTCCSSTDYNGNDFKALVFEYMSNGSLDEWLHRENQSRSLNLLQRLNIAIDLASALCYLHDHCKPHIIHCDMKPSNVLLDDDMVARVGDFGLARLISTTTDSYQNQSSTVGIKGTIGYVAPEYASGVEPSRQGDIYSYGVLVLQMFTGRRPIDEMFKEGLNLHNFVKMAIPGRVIQIIDPTLLTTLEETTPATSQNVVNYINGYNSEIKAVEEDIGNENLSKMSTYVWKCILPTLKIALACSEELPRNRMSMEEVHRKLHHIKYAYYDVDICQERPRRS</sequence>
<evidence type="ECO:0000256" key="14">
    <source>
        <dbReference type="ARBA" id="ARBA00022989"/>
    </source>
</evidence>
<dbReference type="PROSITE" id="PS50011">
    <property type="entry name" value="PROTEIN_KINASE_DOM"/>
    <property type="match status" value="1"/>
</dbReference>
<dbReference type="FunFam" id="3.80.10.10:FF:000288">
    <property type="entry name" value="LRR receptor-like serine/threonine-protein kinase EFR"/>
    <property type="match status" value="1"/>
</dbReference>
<dbReference type="SUPFAM" id="SSF52058">
    <property type="entry name" value="L domain-like"/>
    <property type="match status" value="1"/>
</dbReference>
<keyword evidence="5" id="KW-0723">Serine/threonine-protein kinase</keyword>
<dbReference type="InterPro" id="IPR000719">
    <property type="entry name" value="Prot_kinase_dom"/>
</dbReference>
<keyword evidence="12" id="KW-0418">Kinase</keyword>
<proteinExistence type="inferred from homology"/>
<evidence type="ECO:0000256" key="5">
    <source>
        <dbReference type="ARBA" id="ARBA00022527"/>
    </source>
</evidence>
<dbReference type="PROSITE" id="PS00107">
    <property type="entry name" value="PROTEIN_KINASE_ATP"/>
    <property type="match status" value="1"/>
</dbReference>
<evidence type="ECO:0000256" key="12">
    <source>
        <dbReference type="ARBA" id="ARBA00022777"/>
    </source>
</evidence>
<keyword evidence="8 18" id="KW-0812">Transmembrane</keyword>
<evidence type="ECO:0000256" key="19">
    <source>
        <dbReference type="SAM" id="SignalP"/>
    </source>
</evidence>
<dbReference type="OrthoDB" id="1165242at2759"/>
<feature type="binding site" evidence="17">
    <location>
        <position position="736"/>
    </location>
    <ligand>
        <name>ATP</name>
        <dbReference type="ChEBI" id="CHEBI:30616"/>
    </ligand>
</feature>
<dbReference type="OMA" id="MENNYIT"/>
<dbReference type="InterPro" id="IPR051809">
    <property type="entry name" value="Plant_receptor-like_S/T_kinase"/>
</dbReference>
<dbReference type="EMBL" id="PDCK01000039">
    <property type="protein sequence ID" value="PRQ56668.1"/>
    <property type="molecule type" value="Genomic_DNA"/>
</dbReference>
<feature type="transmembrane region" description="Helical" evidence="18">
    <location>
        <begin position="652"/>
        <end position="672"/>
    </location>
</feature>
<dbReference type="Gene3D" id="3.80.10.10">
    <property type="entry name" value="Ribonuclease Inhibitor"/>
    <property type="match status" value="4"/>
</dbReference>
<dbReference type="Gene3D" id="1.10.510.10">
    <property type="entry name" value="Transferase(Phosphotransferase) domain 1"/>
    <property type="match status" value="1"/>
</dbReference>
<keyword evidence="15 18" id="KW-0472">Membrane</keyword>
<dbReference type="GO" id="GO:0004674">
    <property type="term" value="F:protein serine/threonine kinase activity"/>
    <property type="evidence" value="ECO:0007669"/>
    <property type="project" value="UniProtKB-KW"/>
</dbReference>
<comment type="subcellular location">
    <subcellularLocation>
        <location evidence="1">Cell membrane</location>
        <topology evidence="1">Single-pass membrane protein</topology>
    </subcellularLocation>
</comment>
<dbReference type="PANTHER" id="PTHR27008:SF592">
    <property type="entry name" value="LEUCINE-RICH REPEAT RECEPTOR-LIKE PROTEIN KINASE FAMILY PROTEIN-RELATED"/>
    <property type="match status" value="1"/>
</dbReference>
<dbReference type="SMART" id="SM00365">
    <property type="entry name" value="LRR_SD22"/>
    <property type="match status" value="3"/>
</dbReference>
<evidence type="ECO:0000313" key="22">
    <source>
        <dbReference type="Proteomes" id="UP000238479"/>
    </source>
</evidence>